<keyword evidence="2" id="KW-1185">Reference proteome</keyword>
<dbReference type="EMBL" id="MU855738">
    <property type="protein sequence ID" value="KAK3899799.1"/>
    <property type="molecule type" value="Genomic_DNA"/>
</dbReference>
<proteinExistence type="predicted"/>
<comment type="caution">
    <text evidence="1">The sequence shown here is derived from an EMBL/GenBank/DDBJ whole genome shotgun (WGS) entry which is preliminary data.</text>
</comment>
<protein>
    <submittedName>
        <fullName evidence="1">Uncharacterized protein</fullName>
    </submittedName>
</protein>
<dbReference type="Proteomes" id="UP001303889">
    <property type="component" value="Unassembled WGS sequence"/>
</dbReference>
<dbReference type="AlphaFoldDB" id="A0AAN6MFW7"/>
<evidence type="ECO:0000313" key="1">
    <source>
        <dbReference type="EMBL" id="KAK3899799.1"/>
    </source>
</evidence>
<gene>
    <name evidence="1" type="ORF">C8A05DRAFT_46227</name>
</gene>
<dbReference type="PANTHER" id="PTHR14187:SF82">
    <property type="entry name" value="FAMILY CHAPERONE, PUTATIVE (AFU_ORTHOLOGUE AFUA_7G08575)-RELATED"/>
    <property type="match status" value="1"/>
</dbReference>
<evidence type="ECO:0000313" key="2">
    <source>
        <dbReference type="Proteomes" id="UP001303889"/>
    </source>
</evidence>
<dbReference type="SUPFAM" id="SSF53067">
    <property type="entry name" value="Actin-like ATPase domain"/>
    <property type="match status" value="2"/>
</dbReference>
<reference evidence="1" key="2">
    <citation type="submission" date="2023-05" db="EMBL/GenBank/DDBJ databases">
        <authorList>
            <consortium name="Lawrence Berkeley National Laboratory"/>
            <person name="Steindorff A."/>
            <person name="Hensen N."/>
            <person name="Bonometti L."/>
            <person name="Westerberg I."/>
            <person name="Brannstrom I.O."/>
            <person name="Guillou S."/>
            <person name="Cros-Aarteil S."/>
            <person name="Calhoun S."/>
            <person name="Haridas S."/>
            <person name="Kuo A."/>
            <person name="Mondo S."/>
            <person name="Pangilinan J."/>
            <person name="Riley R."/>
            <person name="Labutti K."/>
            <person name="Andreopoulos B."/>
            <person name="Lipzen A."/>
            <person name="Chen C."/>
            <person name="Yanf M."/>
            <person name="Daum C."/>
            <person name="Ng V."/>
            <person name="Clum A."/>
            <person name="Ohm R."/>
            <person name="Martin F."/>
            <person name="Silar P."/>
            <person name="Natvig D."/>
            <person name="Lalanne C."/>
            <person name="Gautier V."/>
            <person name="Ament-Velasquez S.L."/>
            <person name="Kruys A."/>
            <person name="Hutchinson M.I."/>
            <person name="Powell A.J."/>
            <person name="Barry K."/>
            <person name="Miller A.N."/>
            <person name="Grigoriev I.V."/>
            <person name="Debuchy R."/>
            <person name="Gladieux P."/>
            <person name="Thoren M.H."/>
            <person name="Johannesson H."/>
        </authorList>
    </citation>
    <scope>NUCLEOTIDE SEQUENCE</scope>
    <source>
        <strain evidence="1">CBS 103.79</strain>
    </source>
</reference>
<dbReference type="PANTHER" id="PTHR14187">
    <property type="entry name" value="ALPHA KINASE/ELONGATION FACTOR 2 KINASE"/>
    <property type="match status" value="1"/>
</dbReference>
<reference evidence="1" key="1">
    <citation type="journal article" date="2023" name="Mol. Phylogenet. Evol.">
        <title>Genome-scale phylogeny and comparative genomics of the fungal order Sordariales.</title>
        <authorList>
            <person name="Hensen N."/>
            <person name="Bonometti L."/>
            <person name="Westerberg I."/>
            <person name="Brannstrom I.O."/>
            <person name="Guillou S."/>
            <person name="Cros-Aarteil S."/>
            <person name="Calhoun S."/>
            <person name="Haridas S."/>
            <person name="Kuo A."/>
            <person name="Mondo S."/>
            <person name="Pangilinan J."/>
            <person name="Riley R."/>
            <person name="LaButti K."/>
            <person name="Andreopoulos B."/>
            <person name="Lipzen A."/>
            <person name="Chen C."/>
            <person name="Yan M."/>
            <person name="Daum C."/>
            <person name="Ng V."/>
            <person name="Clum A."/>
            <person name="Steindorff A."/>
            <person name="Ohm R.A."/>
            <person name="Martin F."/>
            <person name="Silar P."/>
            <person name="Natvig D.O."/>
            <person name="Lalanne C."/>
            <person name="Gautier V."/>
            <person name="Ament-Velasquez S.L."/>
            <person name="Kruys A."/>
            <person name="Hutchinson M.I."/>
            <person name="Powell A.J."/>
            <person name="Barry K."/>
            <person name="Miller A.N."/>
            <person name="Grigoriev I.V."/>
            <person name="Debuchy R."/>
            <person name="Gladieux P."/>
            <person name="Hiltunen Thoren M."/>
            <person name="Johannesson H."/>
        </authorList>
    </citation>
    <scope>NUCLEOTIDE SEQUENCE</scope>
    <source>
        <strain evidence="1">CBS 103.79</strain>
    </source>
</reference>
<dbReference type="CDD" id="cd10170">
    <property type="entry name" value="ASKHA_NBD_HSP70"/>
    <property type="match status" value="1"/>
</dbReference>
<sequence>MSNRRARLVIGLDFGTTFSGVAYSDRVGEQGSVSDIHLVQGWPGVNMVSNNEKVPSRIAYLPPNRAHPGGEILWGNKIKHTTKAPVHACMKLKLDDTEGSSRELRGLMAMLASRIGDMGMDDPDDIFAAEEDEGLPPYPGKTTVEIVGDYLAQVREVAFAEISKRYGRAMFSSMRRDLVVTVPAVWSERAKDLTLQAVAKAEWDAAKVSLVTEPEAAAIYTLLHMREGPSKEEVQVGDIFVLCDAGGGTVDLISYKITQVSPTFLIEEAAVGSGDKCGATFVDQEFLGWLEQWIGSERFKNIPPEKRRHGSPMMNSFEVNKLQFSGDDDEMSIALPSETGLRDDEDLQIEDGSVSLTNAQMKQLFNPCVTRAVELIDGQLVLVVGGFGRNQYLYRKIDEYCQGRGIQTRRPGFPWSAVARGAVCRGLEGAEGGPVSVRLSRKFYGTPLSIPFIPGVHRSQDAYTDRFTGDRMARGQMNWMVKKAERLPENNPKVISIGVHRHFGYSDARKLDAFLCGCTEDVAPTRRAHDDIQIVCRVTADFSDIPVSYFPRMKNKKTGKEYFEVDFELEARFQGGELTWRLMWEDKEWGSTTVSYDE</sequence>
<dbReference type="InterPro" id="IPR043129">
    <property type="entry name" value="ATPase_NBD"/>
</dbReference>
<accession>A0AAN6MFW7</accession>
<organism evidence="1 2">
    <name type="scientific">Staphylotrichum tortipilum</name>
    <dbReference type="NCBI Taxonomy" id="2831512"/>
    <lineage>
        <taxon>Eukaryota</taxon>
        <taxon>Fungi</taxon>
        <taxon>Dikarya</taxon>
        <taxon>Ascomycota</taxon>
        <taxon>Pezizomycotina</taxon>
        <taxon>Sordariomycetes</taxon>
        <taxon>Sordariomycetidae</taxon>
        <taxon>Sordariales</taxon>
        <taxon>Chaetomiaceae</taxon>
        <taxon>Staphylotrichum</taxon>
    </lineage>
</organism>
<name>A0AAN6MFW7_9PEZI</name>
<dbReference type="Gene3D" id="3.30.420.40">
    <property type="match status" value="1"/>
</dbReference>